<evidence type="ECO:0000313" key="2">
    <source>
        <dbReference type="Proteomes" id="UP001056120"/>
    </source>
</evidence>
<dbReference type="Proteomes" id="UP001056120">
    <property type="component" value="Linkage Group LG12"/>
</dbReference>
<gene>
    <name evidence="1" type="ORF">L1987_37826</name>
</gene>
<dbReference type="EMBL" id="CM042029">
    <property type="protein sequence ID" value="KAI3795177.1"/>
    <property type="molecule type" value="Genomic_DNA"/>
</dbReference>
<keyword evidence="2" id="KW-1185">Reference proteome</keyword>
<protein>
    <submittedName>
        <fullName evidence="1">Uncharacterized protein</fullName>
    </submittedName>
</protein>
<name>A0ACB9HK04_9ASTR</name>
<reference evidence="1 2" key="2">
    <citation type="journal article" date="2022" name="Mol. Ecol. Resour.">
        <title>The genomes of chicory, endive, great burdock and yacon provide insights into Asteraceae paleo-polyploidization history and plant inulin production.</title>
        <authorList>
            <person name="Fan W."/>
            <person name="Wang S."/>
            <person name="Wang H."/>
            <person name="Wang A."/>
            <person name="Jiang F."/>
            <person name="Liu H."/>
            <person name="Zhao H."/>
            <person name="Xu D."/>
            <person name="Zhang Y."/>
        </authorList>
    </citation>
    <scope>NUCLEOTIDE SEQUENCE [LARGE SCALE GENOMIC DNA]</scope>
    <source>
        <strain evidence="2">cv. Yunnan</strain>
        <tissue evidence="1">Leaves</tissue>
    </source>
</reference>
<organism evidence="1 2">
    <name type="scientific">Smallanthus sonchifolius</name>
    <dbReference type="NCBI Taxonomy" id="185202"/>
    <lineage>
        <taxon>Eukaryota</taxon>
        <taxon>Viridiplantae</taxon>
        <taxon>Streptophyta</taxon>
        <taxon>Embryophyta</taxon>
        <taxon>Tracheophyta</taxon>
        <taxon>Spermatophyta</taxon>
        <taxon>Magnoliopsida</taxon>
        <taxon>eudicotyledons</taxon>
        <taxon>Gunneridae</taxon>
        <taxon>Pentapetalae</taxon>
        <taxon>asterids</taxon>
        <taxon>campanulids</taxon>
        <taxon>Asterales</taxon>
        <taxon>Asteraceae</taxon>
        <taxon>Asteroideae</taxon>
        <taxon>Heliantheae alliance</taxon>
        <taxon>Millerieae</taxon>
        <taxon>Smallanthus</taxon>
    </lineage>
</organism>
<comment type="caution">
    <text evidence="1">The sequence shown here is derived from an EMBL/GenBank/DDBJ whole genome shotgun (WGS) entry which is preliminary data.</text>
</comment>
<evidence type="ECO:0000313" key="1">
    <source>
        <dbReference type="EMBL" id="KAI3795177.1"/>
    </source>
</evidence>
<accession>A0ACB9HK04</accession>
<sequence length="78" mass="9168">MEDVMKNSPAATEGVVIRRRLQLIMYNKMFGIAIFEKLPGLLYDKVLCYEVNLSLPIWILPVIYRFVTELMVVYRVWG</sequence>
<reference evidence="2" key="1">
    <citation type="journal article" date="2022" name="Mol. Ecol. Resour.">
        <title>The genomes of chicory, endive, great burdock and yacon provide insights into Asteraceae palaeo-polyploidization history and plant inulin production.</title>
        <authorList>
            <person name="Fan W."/>
            <person name="Wang S."/>
            <person name="Wang H."/>
            <person name="Wang A."/>
            <person name="Jiang F."/>
            <person name="Liu H."/>
            <person name="Zhao H."/>
            <person name="Xu D."/>
            <person name="Zhang Y."/>
        </authorList>
    </citation>
    <scope>NUCLEOTIDE SEQUENCE [LARGE SCALE GENOMIC DNA]</scope>
    <source>
        <strain evidence="2">cv. Yunnan</strain>
    </source>
</reference>
<proteinExistence type="predicted"/>